<reference evidence="2 3" key="1">
    <citation type="submission" date="2020-05" db="EMBL/GenBank/DDBJ databases">
        <title>Whole genome sequencing and identification of novel metabolites from Paenibacillus alvei strain JR949.</title>
        <authorList>
            <person name="Rajendhran J."/>
            <person name="Sree Pranav P."/>
            <person name="Mahalakshmi B."/>
            <person name="Karthikeyan R."/>
        </authorList>
    </citation>
    <scope>NUCLEOTIDE SEQUENCE [LARGE SCALE GENOMIC DNA]</scope>
    <source>
        <strain evidence="2 3">JR949</strain>
    </source>
</reference>
<sequence length="170" mass="20201">MVLDKVRGVTRMVFSITLSVLIIAIILNFVPIKFAIKLEDAQQKLEAGNYICVTESKYVLETGWIAKTDINSHLEEDLAVKVFRNSPNKYLANKEFDFNWFEVENRFLLIGEVEHFEEDKETDVLYANLNVDKWEIVYPIRRESFRKYFTPKSYLSIYDYDLIKLIREIW</sequence>
<proteinExistence type="predicted"/>
<dbReference type="EMBL" id="JABFOR010000085">
    <property type="protein sequence ID" value="NOJ74149.1"/>
    <property type="molecule type" value="Genomic_DNA"/>
</dbReference>
<dbReference type="Proteomes" id="UP000552038">
    <property type="component" value="Unassembled WGS sequence"/>
</dbReference>
<evidence type="ECO:0000313" key="2">
    <source>
        <dbReference type="EMBL" id="NOJ74149.1"/>
    </source>
</evidence>
<keyword evidence="1" id="KW-0812">Transmembrane</keyword>
<dbReference type="RefSeq" id="WP_171420074.1">
    <property type="nucleotide sequence ID" value="NZ_JABFOR010000085.1"/>
</dbReference>
<organism evidence="2 3">
    <name type="scientific">Paenibacillus alvei</name>
    <name type="common">Bacillus alvei</name>
    <dbReference type="NCBI Taxonomy" id="44250"/>
    <lineage>
        <taxon>Bacteria</taxon>
        <taxon>Bacillati</taxon>
        <taxon>Bacillota</taxon>
        <taxon>Bacilli</taxon>
        <taxon>Bacillales</taxon>
        <taxon>Paenibacillaceae</taxon>
        <taxon>Paenibacillus</taxon>
    </lineage>
</organism>
<gene>
    <name evidence="2" type="ORF">HMI46_26970</name>
</gene>
<name>A0AAP7A1Y1_PAEAL</name>
<comment type="caution">
    <text evidence="2">The sequence shown here is derived from an EMBL/GenBank/DDBJ whole genome shotgun (WGS) entry which is preliminary data.</text>
</comment>
<accession>A0AAP7A1Y1</accession>
<evidence type="ECO:0000313" key="3">
    <source>
        <dbReference type="Proteomes" id="UP000552038"/>
    </source>
</evidence>
<feature type="transmembrane region" description="Helical" evidence="1">
    <location>
        <begin position="12"/>
        <end position="36"/>
    </location>
</feature>
<keyword evidence="1" id="KW-1133">Transmembrane helix</keyword>
<keyword evidence="1" id="KW-0472">Membrane</keyword>
<evidence type="ECO:0000256" key="1">
    <source>
        <dbReference type="SAM" id="Phobius"/>
    </source>
</evidence>
<dbReference type="AlphaFoldDB" id="A0AAP7A1Y1"/>
<protein>
    <submittedName>
        <fullName evidence="2">Uncharacterized protein</fullName>
    </submittedName>
</protein>